<evidence type="ECO:0000256" key="1">
    <source>
        <dbReference type="SAM" id="Phobius"/>
    </source>
</evidence>
<organism evidence="2 3">
    <name type="scientific">Imshaugia aleurites</name>
    <dbReference type="NCBI Taxonomy" id="172621"/>
    <lineage>
        <taxon>Eukaryota</taxon>
        <taxon>Fungi</taxon>
        <taxon>Dikarya</taxon>
        <taxon>Ascomycota</taxon>
        <taxon>Pezizomycotina</taxon>
        <taxon>Lecanoromycetes</taxon>
        <taxon>OSLEUM clade</taxon>
        <taxon>Lecanoromycetidae</taxon>
        <taxon>Lecanorales</taxon>
        <taxon>Lecanorineae</taxon>
        <taxon>Parmeliaceae</taxon>
        <taxon>Imshaugia</taxon>
    </lineage>
</organism>
<keyword evidence="1" id="KW-1133">Transmembrane helix</keyword>
<dbReference type="AlphaFoldDB" id="A0A8H3FYR2"/>
<sequence>MAPNTSLMEVTAVRPEAVRQEAVIPHFRLMDLPKELIDLVYHHALASGVTAILCTSRRVHNEATKILYQSAFFCLCIHYEDVQLPLAKDAWPVTAMPVSTDTMTLIQNIDICVDFSICFEKIGTSHHDLAAFRGANAPIRKTCILRMKGIFNSTTLIGVGIILHAMSDLVNFRRVYVTALSGMFVHMRGSALVVYDGNNRRYYPLTRARNLAVYKLAKRKMEAAFGPSIWHDGKEESDRCLEFRPLEYRKSLRDLM</sequence>
<comment type="caution">
    <text evidence="2">The sequence shown here is derived from an EMBL/GenBank/DDBJ whole genome shotgun (WGS) entry which is preliminary data.</text>
</comment>
<keyword evidence="3" id="KW-1185">Reference proteome</keyword>
<feature type="transmembrane region" description="Helical" evidence="1">
    <location>
        <begin position="150"/>
        <end position="169"/>
    </location>
</feature>
<gene>
    <name evidence="2" type="ORF">IMSHALPRED_008632</name>
</gene>
<proteinExistence type="predicted"/>
<name>A0A8H3FYR2_9LECA</name>
<dbReference type="EMBL" id="CAJPDT010000061">
    <property type="protein sequence ID" value="CAF9931457.1"/>
    <property type="molecule type" value="Genomic_DNA"/>
</dbReference>
<protein>
    <submittedName>
        <fullName evidence="2">Uncharacterized protein</fullName>
    </submittedName>
</protein>
<reference evidence="2" key="1">
    <citation type="submission" date="2021-03" db="EMBL/GenBank/DDBJ databases">
        <authorList>
            <person name="Tagirdzhanova G."/>
        </authorList>
    </citation>
    <scope>NUCLEOTIDE SEQUENCE</scope>
</reference>
<feature type="transmembrane region" description="Helical" evidence="1">
    <location>
        <begin position="175"/>
        <end position="195"/>
    </location>
</feature>
<dbReference type="Proteomes" id="UP000664534">
    <property type="component" value="Unassembled WGS sequence"/>
</dbReference>
<evidence type="ECO:0000313" key="3">
    <source>
        <dbReference type="Proteomes" id="UP000664534"/>
    </source>
</evidence>
<keyword evidence="1" id="KW-0472">Membrane</keyword>
<accession>A0A8H3FYR2</accession>
<dbReference type="OrthoDB" id="5305855at2759"/>
<evidence type="ECO:0000313" key="2">
    <source>
        <dbReference type="EMBL" id="CAF9931457.1"/>
    </source>
</evidence>
<keyword evidence="1" id="KW-0812">Transmembrane</keyword>